<keyword evidence="1" id="KW-0812">Transmembrane</keyword>
<feature type="transmembrane region" description="Helical" evidence="1">
    <location>
        <begin position="229"/>
        <end position="252"/>
    </location>
</feature>
<feature type="transmembrane region" description="Helical" evidence="1">
    <location>
        <begin position="187"/>
        <end position="208"/>
    </location>
</feature>
<evidence type="ECO:0000256" key="1">
    <source>
        <dbReference type="SAM" id="Phobius"/>
    </source>
</evidence>
<dbReference type="Pfam" id="PF16933">
    <property type="entry name" value="PelG"/>
    <property type="match status" value="1"/>
</dbReference>
<sequence length="459" mass="50442">MAGIGFVLRRLTRQDNLVGVAVGYVYAALVSSGPFLVTVIAMAAVGILGEAAGGRQAVETFRLVTIYNFALSLVCCGPFLLVMTRYLADRIYEQKVEEAPGMLVGATAVALGLQAPIVIWLYFLHTDMTLPERLASAVHYFLICGIWLVSVFLSALKDYRAIGLSFAGGMTIGLGAAWALLDNYGAAGLIGGFAIGLAVIFFALTLRVMVEYPYGIVRPFAFLRYFPRFWQLALFGFAYNLTIWCDKLVLWLAPDAERAAVGLISNPAYDSAMFLANMTTVPVLAIFIIAIETEFFERYQTFYRAIEAHATWREIRENHAAIIRSLNAAGRNILLLQSVIAALAILCSPALFAALGIDARQIGIFRLGTIGSLFQILFVFLTIVLAYFDLRLRLVQLTLLYLCLNGGLSWLSLSWGFAWYGYGFFLASLIAFLAALAVVVREVARLPFLTFVKNNASIK</sequence>
<comment type="caution">
    <text evidence="2">The sequence shown here is derived from an EMBL/GenBank/DDBJ whole genome shotgun (WGS) entry which is preliminary data.</text>
</comment>
<keyword evidence="1" id="KW-0472">Membrane</keyword>
<feature type="transmembrane region" description="Helical" evidence="1">
    <location>
        <begin position="363"/>
        <end position="387"/>
    </location>
</feature>
<feature type="transmembrane region" description="Helical" evidence="1">
    <location>
        <begin position="272"/>
        <end position="291"/>
    </location>
</feature>
<dbReference type="InterPro" id="IPR031617">
    <property type="entry name" value="PelG"/>
</dbReference>
<feature type="transmembrane region" description="Helical" evidence="1">
    <location>
        <begin position="333"/>
        <end position="357"/>
    </location>
</feature>
<evidence type="ECO:0000313" key="3">
    <source>
        <dbReference type="Proteomes" id="UP001595711"/>
    </source>
</evidence>
<feature type="transmembrane region" description="Helical" evidence="1">
    <location>
        <begin position="60"/>
        <end position="82"/>
    </location>
</feature>
<dbReference type="EMBL" id="JBHRYJ010000001">
    <property type="protein sequence ID" value="MFC3674851.1"/>
    <property type="molecule type" value="Genomic_DNA"/>
</dbReference>
<protein>
    <submittedName>
        <fullName evidence="2">Exopolysaccharide Pel transporter PelG</fullName>
    </submittedName>
</protein>
<feature type="transmembrane region" description="Helical" evidence="1">
    <location>
        <begin position="103"/>
        <end position="125"/>
    </location>
</feature>
<proteinExistence type="predicted"/>
<keyword evidence="1" id="KW-1133">Transmembrane helix</keyword>
<feature type="transmembrane region" description="Helical" evidence="1">
    <location>
        <begin position="419"/>
        <end position="440"/>
    </location>
</feature>
<feature type="transmembrane region" description="Helical" evidence="1">
    <location>
        <begin position="21"/>
        <end position="48"/>
    </location>
</feature>
<feature type="transmembrane region" description="Helical" evidence="1">
    <location>
        <begin position="163"/>
        <end position="181"/>
    </location>
</feature>
<accession>A0ABV7VE11</accession>
<feature type="transmembrane region" description="Helical" evidence="1">
    <location>
        <begin position="137"/>
        <end position="156"/>
    </location>
</feature>
<organism evidence="2 3">
    <name type="scientific">Ferrovibrio xuzhouensis</name>
    <dbReference type="NCBI Taxonomy" id="1576914"/>
    <lineage>
        <taxon>Bacteria</taxon>
        <taxon>Pseudomonadati</taxon>
        <taxon>Pseudomonadota</taxon>
        <taxon>Alphaproteobacteria</taxon>
        <taxon>Rhodospirillales</taxon>
        <taxon>Rhodospirillaceae</taxon>
        <taxon>Ferrovibrio</taxon>
    </lineage>
</organism>
<name>A0ABV7VE11_9PROT</name>
<reference evidence="3" key="1">
    <citation type="journal article" date="2019" name="Int. J. Syst. Evol. Microbiol.">
        <title>The Global Catalogue of Microorganisms (GCM) 10K type strain sequencing project: providing services to taxonomists for standard genome sequencing and annotation.</title>
        <authorList>
            <consortium name="The Broad Institute Genomics Platform"/>
            <consortium name="The Broad Institute Genome Sequencing Center for Infectious Disease"/>
            <person name="Wu L."/>
            <person name="Ma J."/>
        </authorList>
    </citation>
    <scope>NUCLEOTIDE SEQUENCE [LARGE SCALE GENOMIC DNA]</scope>
    <source>
        <strain evidence="3">KCTC 42182</strain>
    </source>
</reference>
<evidence type="ECO:0000313" key="2">
    <source>
        <dbReference type="EMBL" id="MFC3674851.1"/>
    </source>
</evidence>
<dbReference type="Proteomes" id="UP001595711">
    <property type="component" value="Unassembled WGS sequence"/>
</dbReference>
<feature type="transmembrane region" description="Helical" evidence="1">
    <location>
        <begin position="394"/>
        <end position="413"/>
    </location>
</feature>
<dbReference type="RefSeq" id="WP_379722370.1">
    <property type="nucleotide sequence ID" value="NZ_JBHRYJ010000001.1"/>
</dbReference>
<keyword evidence="3" id="KW-1185">Reference proteome</keyword>
<gene>
    <name evidence="2" type="primary">pelG</name>
    <name evidence="2" type="ORF">ACFOOQ_04795</name>
</gene>